<reference evidence="12" key="1">
    <citation type="submission" date="2023-03" db="EMBL/GenBank/DDBJ databases">
        <title>Chromosome-level genomes of two armyworms, Mythimna separata and Mythimna loreyi, provide insights into the biosynthesis and reception of sex pheromones.</title>
        <authorList>
            <person name="Zhao H."/>
        </authorList>
    </citation>
    <scope>NUCLEOTIDE SEQUENCE</scope>
    <source>
        <strain evidence="12">BeijingLab</strain>
        <tissue evidence="12">Pupa</tissue>
    </source>
</reference>
<dbReference type="InterPro" id="IPR011993">
    <property type="entry name" value="PH-like_dom_sf"/>
</dbReference>
<dbReference type="SMART" id="SM00233">
    <property type="entry name" value="PH"/>
    <property type="match status" value="1"/>
</dbReference>
<evidence type="ECO:0000256" key="3">
    <source>
        <dbReference type="ARBA" id="ARBA00022468"/>
    </source>
</evidence>
<evidence type="ECO:0008006" key="14">
    <source>
        <dbReference type="Google" id="ProtNLM"/>
    </source>
</evidence>
<dbReference type="PANTHER" id="PTHR23182">
    <property type="entry name" value="BREAKPOINT CLUSTER REGION PROTEIN BCR"/>
    <property type="match status" value="1"/>
</dbReference>
<keyword evidence="6" id="KW-0966">Cell projection</keyword>
<feature type="compositionally biased region" description="Basic and acidic residues" evidence="7">
    <location>
        <begin position="114"/>
        <end position="125"/>
    </location>
</feature>
<evidence type="ECO:0000259" key="8">
    <source>
        <dbReference type="PROSITE" id="PS50003"/>
    </source>
</evidence>
<organism evidence="12 13">
    <name type="scientific">Mythimna separata</name>
    <name type="common">Oriental armyworm</name>
    <name type="synonym">Pseudaletia separata</name>
    <dbReference type="NCBI Taxonomy" id="271217"/>
    <lineage>
        <taxon>Eukaryota</taxon>
        <taxon>Metazoa</taxon>
        <taxon>Ecdysozoa</taxon>
        <taxon>Arthropoda</taxon>
        <taxon>Hexapoda</taxon>
        <taxon>Insecta</taxon>
        <taxon>Pterygota</taxon>
        <taxon>Neoptera</taxon>
        <taxon>Endopterygota</taxon>
        <taxon>Lepidoptera</taxon>
        <taxon>Glossata</taxon>
        <taxon>Ditrysia</taxon>
        <taxon>Noctuoidea</taxon>
        <taxon>Noctuidae</taxon>
        <taxon>Noctuinae</taxon>
        <taxon>Hadenini</taxon>
        <taxon>Mythimna</taxon>
    </lineage>
</organism>
<dbReference type="InterPro" id="IPR036481">
    <property type="entry name" value="Bcr-Abl_oncoprot_oligo_sf"/>
</dbReference>
<evidence type="ECO:0000256" key="6">
    <source>
        <dbReference type="ARBA" id="ARBA00023273"/>
    </source>
</evidence>
<dbReference type="PROSITE" id="PS50004">
    <property type="entry name" value="C2"/>
    <property type="match status" value="1"/>
</dbReference>
<dbReference type="Gene3D" id="1.10.555.10">
    <property type="entry name" value="Rho GTPase activation protein"/>
    <property type="match status" value="1"/>
</dbReference>
<dbReference type="Gene3D" id="4.10.280.30">
    <property type="entry name" value="Bcr-Abl oncoprotein oligomerisation domain"/>
    <property type="match status" value="1"/>
</dbReference>
<dbReference type="Gene3D" id="1.20.900.10">
    <property type="entry name" value="Dbl homology (DH) domain"/>
    <property type="match status" value="1"/>
</dbReference>
<dbReference type="AlphaFoldDB" id="A0AAD7YYP5"/>
<dbReference type="GO" id="GO:0016020">
    <property type="term" value="C:membrane"/>
    <property type="evidence" value="ECO:0007669"/>
    <property type="project" value="TreeGrafter"/>
</dbReference>
<dbReference type="Pfam" id="PF19057">
    <property type="entry name" value="PH_19"/>
    <property type="match status" value="1"/>
</dbReference>
<dbReference type="Pfam" id="PF00620">
    <property type="entry name" value="RhoGAP"/>
    <property type="match status" value="1"/>
</dbReference>
<dbReference type="PROSITE" id="PS50238">
    <property type="entry name" value="RHOGAP"/>
    <property type="match status" value="1"/>
</dbReference>
<dbReference type="Gene3D" id="2.60.40.150">
    <property type="entry name" value="C2 domain"/>
    <property type="match status" value="1"/>
</dbReference>
<dbReference type="GO" id="GO:0043197">
    <property type="term" value="C:dendritic spine"/>
    <property type="evidence" value="ECO:0007669"/>
    <property type="project" value="UniProtKB-SubCell"/>
</dbReference>
<dbReference type="PROSITE" id="PS50010">
    <property type="entry name" value="DH_2"/>
    <property type="match status" value="1"/>
</dbReference>
<feature type="domain" description="C2" evidence="9">
    <location>
        <begin position="897"/>
        <end position="1014"/>
    </location>
</feature>
<dbReference type="GO" id="GO:0035556">
    <property type="term" value="P:intracellular signal transduction"/>
    <property type="evidence" value="ECO:0007669"/>
    <property type="project" value="InterPro"/>
</dbReference>
<feature type="compositionally biased region" description="Polar residues" evidence="7">
    <location>
        <begin position="179"/>
        <end position="197"/>
    </location>
</feature>
<dbReference type="InterPro" id="IPR035892">
    <property type="entry name" value="C2_domain_sf"/>
</dbReference>
<dbReference type="Pfam" id="PF00621">
    <property type="entry name" value="RhoGEF"/>
    <property type="match status" value="1"/>
</dbReference>
<dbReference type="InterPro" id="IPR035899">
    <property type="entry name" value="DBL_dom_sf"/>
</dbReference>
<keyword evidence="13" id="KW-1185">Reference proteome</keyword>
<dbReference type="InterPro" id="IPR001849">
    <property type="entry name" value="PH_domain"/>
</dbReference>
<dbReference type="Pfam" id="PF00168">
    <property type="entry name" value="C2"/>
    <property type="match status" value="1"/>
</dbReference>
<dbReference type="Proteomes" id="UP001231518">
    <property type="component" value="Chromosome 16"/>
</dbReference>
<dbReference type="SUPFAM" id="SSF50729">
    <property type="entry name" value="PH domain-like"/>
    <property type="match status" value="1"/>
</dbReference>
<sequence>MSVFGDFQRVWVQRFPESALPAAWEEDVRANLAKHKQKVAILREELEKEEFYVEYLETLLSDVEKHKAAAQGNRTTPPSGGDVNDLNDKASDSKQGSNDDLLLQKSEVSLSSNKSEDSTPEKAESEPVQLRNKPVRITERSSVNQCINELSNLAAEAARRRCNSEIVQRTDINRDNVAVEQTSPNQAKNRPTSQTGDFVTVIEVNGLKLAEASKKSEESQQSSEGSPVDPVAVAKKKVPPKPPPKVFSKRGASLPETGLAEDSPPSSLGRRIRNAESRESIASRASTPSISERVKSYESINSLSSERKRSGGAATPRSIDEEGTSTTPDLGDATDADKSAPISLESIPAAMPGSEDEPYYDQVPVDINDGEYVYIQAGGTGSSTEDGSSGTSTLPLGTPGAPAPALPAPPSAPRAPDSPPCATAPNYVNIHYFLQGGGDGTEQSDTVSELADSSDTPLLLRTISSDTEASATPPALRKLHTQESSGNNAEAERLTMHRCIITSIIESETVYVECLYVMEKYMNAIKATLSTSQPVITEEEFNTIFYKISELHELHKNFLEGLKAAVASWEEPLSVGIHFKKMAENINIYGAFLHNYGRATDAVRRRCSSSQSFAHLTRQIACHGQPMSLDDLLHKPVARVQKNALVLHDLIKYTPASHPDHAMLTEALNMTQHFLDEFNIIQTKSMFPNADRAQRRLVKNSFIVELSDGHRKLRHLFLFNDVIACAKYKASGRDKFTFELKWFIPLPDIVVVEEEAAGAGDAREASPANIVALKSQASTVRDQILAEERAAADDKKIRIGGRGAAEKQRKKLAELEAQLVLASPNLVFRVGARAPGSASALQRQHIFFLSSEYERTQWIDSIHALQASSAPPAGSSSISMLELQAWVTACRSYLQTDMGSYLLRSGRDDSLLLGDLQLHVGGMTAPLDTAADYYIVVEVDSYGHYFRKAKSKLVCRSAQPRWNESFTLDLEGSQNLRLLLYEDAARPVLRGKCTIKLSREWVAESAGGGVGRTVCVGGGSLTLRLRVLPPERSARRVPSAKPGALFGNKITHVAKREKRNIPFIISACVREVERRGIHEVGVYRVSGSASDLNRLKKSFETNAYEAEQLLKEVDIHSVTGVLKLYLRELPEALFTDALYPELLKAWGATQGAGTSVDSGPAHTRRHALLKCYAQLPDLNKNCIDFLLNHFVKVNQHESENKMSMHNLATVFGPTLLRPGSAGAGSKQRTDLLAAGTVDAMAQAGILYCLLQQRQLAAQLSSHHRAPHNLLD</sequence>
<proteinExistence type="predicted"/>
<name>A0AAD7YYP5_MYTSE</name>
<dbReference type="InterPro" id="IPR001331">
    <property type="entry name" value="GDS_CDC24_CS"/>
</dbReference>
<dbReference type="SUPFAM" id="SSF48350">
    <property type="entry name" value="GTPase activation domain, GAP"/>
    <property type="match status" value="1"/>
</dbReference>
<keyword evidence="4" id="KW-0344">Guanine-nucleotide releasing factor</keyword>
<dbReference type="SUPFAM" id="SSF48065">
    <property type="entry name" value="DBL homology domain (DH-domain)"/>
    <property type="match status" value="1"/>
</dbReference>
<feature type="region of interest" description="Disordered" evidence="7">
    <location>
        <begin position="68"/>
        <end position="136"/>
    </location>
</feature>
<feature type="compositionally biased region" description="Low complexity" evidence="7">
    <location>
        <begin position="219"/>
        <end position="233"/>
    </location>
</feature>
<feature type="domain" description="Rho-GAP" evidence="11">
    <location>
        <begin position="1048"/>
        <end position="1257"/>
    </location>
</feature>
<evidence type="ECO:0000256" key="1">
    <source>
        <dbReference type="ARBA" id="ARBA00004489"/>
    </source>
</evidence>
<dbReference type="InterPro" id="IPR000198">
    <property type="entry name" value="RhoGAP_dom"/>
</dbReference>
<dbReference type="Gene3D" id="2.30.29.30">
    <property type="entry name" value="Pleckstrin-homology domain (PH domain)/Phosphotyrosine-binding domain (PTB)"/>
    <property type="match status" value="1"/>
</dbReference>
<evidence type="ECO:0000259" key="11">
    <source>
        <dbReference type="PROSITE" id="PS50238"/>
    </source>
</evidence>
<comment type="caution">
    <text evidence="12">The sequence shown here is derived from an EMBL/GenBank/DDBJ whole genome shotgun (WGS) entry which is preliminary data.</text>
</comment>
<comment type="subcellular location">
    <subcellularLocation>
        <location evidence="1">Cell projection</location>
        <location evidence="1">Axon</location>
    </subcellularLocation>
    <subcellularLocation>
        <location evidence="2">Cell projection</location>
        <location evidence="2">Dendritic spine</location>
    </subcellularLocation>
</comment>
<dbReference type="InterPro" id="IPR000008">
    <property type="entry name" value="C2_dom"/>
</dbReference>
<feature type="domain" description="DH" evidence="10">
    <location>
        <begin position="496"/>
        <end position="681"/>
    </location>
</feature>
<dbReference type="GO" id="GO:0005085">
    <property type="term" value="F:guanyl-nucleotide exchange factor activity"/>
    <property type="evidence" value="ECO:0007669"/>
    <property type="project" value="UniProtKB-KW"/>
</dbReference>
<feature type="compositionally biased region" description="Low complexity" evidence="7">
    <location>
        <begin position="382"/>
        <end position="400"/>
    </location>
</feature>
<protein>
    <recommendedName>
        <fullName evidence="14">Active breakpoint cluster region-related protein</fullName>
    </recommendedName>
</protein>
<evidence type="ECO:0000259" key="9">
    <source>
        <dbReference type="PROSITE" id="PS50004"/>
    </source>
</evidence>
<dbReference type="InterPro" id="IPR008936">
    <property type="entry name" value="Rho_GTPase_activation_prot"/>
</dbReference>
<feature type="region of interest" description="Disordered" evidence="7">
    <location>
        <begin position="212"/>
        <end position="339"/>
    </location>
</feature>
<feature type="compositionally biased region" description="Pro residues" evidence="7">
    <location>
        <begin position="401"/>
        <end position="419"/>
    </location>
</feature>
<dbReference type="SMART" id="SM00325">
    <property type="entry name" value="RhoGEF"/>
    <property type="match status" value="1"/>
</dbReference>
<dbReference type="PROSITE" id="PS00741">
    <property type="entry name" value="DH_1"/>
    <property type="match status" value="1"/>
</dbReference>
<dbReference type="CDD" id="cd00160">
    <property type="entry name" value="RhoGEF"/>
    <property type="match status" value="1"/>
</dbReference>
<dbReference type="InterPro" id="IPR000219">
    <property type="entry name" value="DH_dom"/>
</dbReference>
<evidence type="ECO:0000259" key="10">
    <source>
        <dbReference type="PROSITE" id="PS50010"/>
    </source>
</evidence>
<keyword evidence="3" id="KW-0343">GTPase activation</keyword>
<accession>A0AAD7YYP5</accession>
<evidence type="ECO:0000313" key="13">
    <source>
        <dbReference type="Proteomes" id="UP001231518"/>
    </source>
</evidence>
<feature type="domain" description="PH" evidence="8">
    <location>
        <begin position="696"/>
        <end position="867"/>
    </location>
</feature>
<feature type="region of interest" description="Disordered" evidence="7">
    <location>
        <begin position="376"/>
        <end position="421"/>
    </location>
</feature>
<dbReference type="GO" id="GO:0005096">
    <property type="term" value="F:GTPase activator activity"/>
    <property type="evidence" value="ECO:0007669"/>
    <property type="project" value="UniProtKB-KW"/>
</dbReference>
<feature type="region of interest" description="Disordered" evidence="7">
    <location>
        <begin position="466"/>
        <end position="489"/>
    </location>
</feature>
<dbReference type="GO" id="GO:0030424">
    <property type="term" value="C:axon"/>
    <property type="evidence" value="ECO:0007669"/>
    <property type="project" value="UniProtKB-SubCell"/>
</dbReference>
<dbReference type="PROSITE" id="PS50003">
    <property type="entry name" value="PH_DOMAIN"/>
    <property type="match status" value="1"/>
</dbReference>
<evidence type="ECO:0000256" key="7">
    <source>
        <dbReference type="SAM" id="MobiDB-lite"/>
    </source>
</evidence>
<dbReference type="PANTHER" id="PTHR23182:SF1">
    <property type="entry name" value="RHO GTPASE ACTIVATING PROTEIN AT 1A, ISOFORM E"/>
    <property type="match status" value="1"/>
</dbReference>
<dbReference type="InterPro" id="IPR037769">
    <property type="entry name" value="Abr/Bcr"/>
</dbReference>
<evidence type="ECO:0000256" key="2">
    <source>
        <dbReference type="ARBA" id="ARBA00004552"/>
    </source>
</evidence>
<gene>
    <name evidence="12" type="ORF">PYW07_004444</name>
</gene>
<evidence type="ECO:0000256" key="5">
    <source>
        <dbReference type="ARBA" id="ARBA00023018"/>
    </source>
</evidence>
<feature type="region of interest" description="Disordered" evidence="7">
    <location>
        <begin position="175"/>
        <end position="197"/>
    </location>
</feature>
<dbReference type="CDD" id="cd13368">
    <property type="entry name" value="PH_BCR_arthropod"/>
    <property type="match status" value="1"/>
</dbReference>
<dbReference type="EMBL" id="JARGEI010000005">
    <property type="protein sequence ID" value="KAJ8731280.1"/>
    <property type="molecule type" value="Genomic_DNA"/>
</dbReference>
<keyword evidence="5" id="KW-0770">Synapse</keyword>
<evidence type="ECO:0000313" key="12">
    <source>
        <dbReference type="EMBL" id="KAJ8731280.1"/>
    </source>
</evidence>
<dbReference type="SUPFAM" id="SSF49562">
    <property type="entry name" value="C2 domain (Calcium/lipid-binding domain, CaLB)"/>
    <property type="match status" value="1"/>
</dbReference>
<dbReference type="SMART" id="SM00324">
    <property type="entry name" value="RhoGAP"/>
    <property type="match status" value="1"/>
</dbReference>
<evidence type="ECO:0000256" key="4">
    <source>
        <dbReference type="ARBA" id="ARBA00022658"/>
    </source>
</evidence>